<name>A0ABQ4MC49_9BACL</name>
<protein>
    <recommendedName>
        <fullName evidence="4">Cys-tRNA(Pro)/Cys-tRNA(Cys) deacylase</fullName>
        <ecNumber evidence="4">4.2.-.-</ecNumber>
    </recommendedName>
</protein>
<organism evidence="6 7">
    <name type="scientific">Paenibacillus vini</name>
    <dbReference type="NCBI Taxonomy" id="1476024"/>
    <lineage>
        <taxon>Bacteria</taxon>
        <taxon>Bacillati</taxon>
        <taxon>Bacillota</taxon>
        <taxon>Bacilli</taxon>
        <taxon>Bacillales</taxon>
        <taxon>Paenibacillaceae</taxon>
        <taxon>Paenibacillus</taxon>
    </lineage>
</organism>
<dbReference type="SUPFAM" id="SSF55826">
    <property type="entry name" value="YbaK/ProRS associated domain"/>
    <property type="match status" value="1"/>
</dbReference>
<accession>A0ABQ4MC49</accession>
<evidence type="ECO:0000256" key="1">
    <source>
        <dbReference type="ARBA" id="ARBA00009798"/>
    </source>
</evidence>
<feature type="domain" description="YbaK/aminoacyl-tRNA synthetase-associated" evidence="5">
    <location>
        <begin position="35"/>
        <end position="145"/>
    </location>
</feature>
<dbReference type="PANTHER" id="PTHR30411">
    <property type="entry name" value="CYTOPLASMIC PROTEIN"/>
    <property type="match status" value="1"/>
</dbReference>
<dbReference type="NCBIfam" id="TIGR00011">
    <property type="entry name" value="YbaK_EbsC"/>
    <property type="match status" value="1"/>
</dbReference>
<dbReference type="Pfam" id="PF04073">
    <property type="entry name" value="tRNA_edit"/>
    <property type="match status" value="1"/>
</dbReference>
<dbReference type="RefSeq" id="WP_213655082.1">
    <property type="nucleotide sequence ID" value="NZ_BOSL01000007.1"/>
</dbReference>
<dbReference type="InterPro" id="IPR036754">
    <property type="entry name" value="YbaK/aa-tRNA-synt-asso_dom_sf"/>
</dbReference>
<dbReference type="PANTHER" id="PTHR30411:SF0">
    <property type="entry name" value="CYS-TRNA(PRO)_CYS-TRNA(CYS) DEACYLASE YBAK"/>
    <property type="match status" value="1"/>
</dbReference>
<evidence type="ECO:0000313" key="7">
    <source>
        <dbReference type="Proteomes" id="UP000679992"/>
    </source>
</evidence>
<dbReference type="Proteomes" id="UP000679992">
    <property type="component" value="Unassembled WGS sequence"/>
</dbReference>
<gene>
    <name evidence="6" type="ORF">J42TS3_25920</name>
</gene>
<evidence type="ECO:0000259" key="5">
    <source>
        <dbReference type="Pfam" id="PF04073"/>
    </source>
</evidence>
<keyword evidence="7" id="KW-1185">Reference proteome</keyword>
<dbReference type="Gene3D" id="3.90.960.10">
    <property type="entry name" value="YbaK/aminoacyl-tRNA synthetase-associated domain"/>
    <property type="match status" value="1"/>
</dbReference>
<dbReference type="InterPro" id="IPR004369">
    <property type="entry name" value="Prolyl-tRNA_editing_YbaK/EbsC"/>
</dbReference>
<dbReference type="EMBL" id="BOSL01000007">
    <property type="protein sequence ID" value="GIP53557.1"/>
    <property type="molecule type" value="Genomic_DNA"/>
</dbReference>
<comment type="similarity">
    <text evidence="1 4">Belongs to the prolyl-tRNA editing family. YbaK/EbsC subfamily.</text>
</comment>
<evidence type="ECO:0000256" key="3">
    <source>
        <dbReference type="ARBA" id="ARBA00023239"/>
    </source>
</evidence>
<proteinExistence type="inferred from homology"/>
<keyword evidence="3 4" id="KW-0456">Lyase</keyword>
<keyword evidence="2 4" id="KW-0648">Protein biosynthesis</keyword>
<evidence type="ECO:0000256" key="4">
    <source>
        <dbReference type="PIRNR" id="PIRNR006181"/>
    </source>
</evidence>
<evidence type="ECO:0000256" key="2">
    <source>
        <dbReference type="ARBA" id="ARBA00022917"/>
    </source>
</evidence>
<dbReference type="CDD" id="cd00002">
    <property type="entry name" value="YbaK_deacylase"/>
    <property type="match status" value="1"/>
</dbReference>
<dbReference type="EC" id="4.2.-.-" evidence="4"/>
<sequence length="162" mass="17386">MAESKTNAMRILDKSGVPYSILGYDPGDGEIHGTAVAEKIGRPPGSVFKTLVAHQGNQIYVFVIPVAEELDLKKAAKAAGEKKVEMLPVKELLKWTGYVRGGCSPVGMKKLYPTFLDASAEGLDKMAVSAGRIGTQMELDPIQLAKQVKAGFVPLIKEADNE</sequence>
<evidence type="ECO:0000313" key="6">
    <source>
        <dbReference type="EMBL" id="GIP53557.1"/>
    </source>
</evidence>
<dbReference type="PIRSF" id="PIRSF006181">
    <property type="entry name" value="EbsC_YbaK"/>
    <property type="match status" value="1"/>
</dbReference>
<reference evidence="6 7" key="1">
    <citation type="submission" date="2021-03" db="EMBL/GenBank/DDBJ databases">
        <title>Antimicrobial resistance genes in bacteria isolated from Japanese honey, and their potential for conferring macrolide and lincosamide resistance in the American foulbrood pathogen Paenibacillus larvae.</title>
        <authorList>
            <person name="Okamoto M."/>
            <person name="Kumagai M."/>
            <person name="Kanamori H."/>
            <person name="Takamatsu D."/>
        </authorList>
    </citation>
    <scope>NUCLEOTIDE SEQUENCE [LARGE SCALE GENOMIC DNA]</scope>
    <source>
        <strain evidence="6 7">J42TS3</strain>
    </source>
</reference>
<dbReference type="InterPro" id="IPR007214">
    <property type="entry name" value="YbaK/aa-tRNA-synth-assoc-dom"/>
</dbReference>
<comment type="caution">
    <text evidence="6">The sequence shown here is derived from an EMBL/GenBank/DDBJ whole genome shotgun (WGS) entry which is preliminary data.</text>
</comment>